<dbReference type="SUPFAM" id="SSF143414">
    <property type="entry name" value="CcmK-like"/>
    <property type="match status" value="2"/>
</dbReference>
<dbReference type="RefSeq" id="WP_071611888.1">
    <property type="nucleotide sequence ID" value="NZ_CP015756.1"/>
</dbReference>
<dbReference type="Proteomes" id="UP000182569">
    <property type="component" value="Chromosome"/>
</dbReference>
<feature type="domain" description="BMC" evidence="4">
    <location>
        <begin position="4"/>
        <end position="86"/>
    </location>
</feature>
<accession>A0A1J0GE80</accession>
<dbReference type="InterPro" id="IPR037233">
    <property type="entry name" value="CcmK-like_sf"/>
</dbReference>
<dbReference type="EMBL" id="CP015756">
    <property type="protein sequence ID" value="APC39595.1"/>
    <property type="molecule type" value="Genomic_DNA"/>
</dbReference>
<dbReference type="InterPro" id="IPR000249">
    <property type="entry name" value="BMC_dom"/>
</dbReference>
<keyword evidence="6" id="KW-1185">Reference proteome</keyword>
<feature type="domain" description="BMC" evidence="4">
    <location>
        <begin position="96"/>
        <end position="182"/>
    </location>
</feature>
<dbReference type="InterPro" id="IPR044872">
    <property type="entry name" value="CcmK/CsoS1_BMC"/>
</dbReference>
<gene>
    <name evidence="5" type="ORF">A7L45_05695</name>
</gene>
<evidence type="ECO:0000256" key="1">
    <source>
        <dbReference type="ARBA" id="ARBA00024322"/>
    </source>
</evidence>
<keyword evidence="2" id="KW-1283">Bacterial microcompartment</keyword>
<dbReference type="GO" id="GO:0031469">
    <property type="term" value="C:bacterial microcompartment"/>
    <property type="evidence" value="ECO:0007669"/>
    <property type="project" value="UniProtKB-SubCell"/>
</dbReference>
<dbReference type="Pfam" id="PF00936">
    <property type="entry name" value="BMC"/>
    <property type="match status" value="2"/>
</dbReference>
<dbReference type="AlphaFoldDB" id="A0A1J0GE80"/>
<evidence type="ECO:0000259" key="4">
    <source>
        <dbReference type="PROSITE" id="PS51930"/>
    </source>
</evidence>
<evidence type="ECO:0000256" key="2">
    <source>
        <dbReference type="ARBA" id="ARBA00024446"/>
    </source>
</evidence>
<dbReference type="KEGG" id="ceu:A7L45_05695"/>
<organism evidence="5 6">
    <name type="scientific">Clostridium estertheticum subsp. estertheticum</name>
    <dbReference type="NCBI Taxonomy" id="1552"/>
    <lineage>
        <taxon>Bacteria</taxon>
        <taxon>Bacillati</taxon>
        <taxon>Bacillota</taxon>
        <taxon>Clostridia</taxon>
        <taxon>Eubacteriales</taxon>
        <taxon>Clostridiaceae</taxon>
        <taxon>Clostridium</taxon>
    </lineage>
</organism>
<protein>
    <submittedName>
        <fullName evidence="5">Propanediol utilization protein</fullName>
    </submittedName>
</protein>
<dbReference type="CDD" id="cd07053">
    <property type="entry name" value="BMC_PduT_repeat1"/>
    <property type="match status" value="1"/>
</dbReference>
<dbReference type="SMART" id="SM00877">
    <property type="entry name" value="BMC"/>
    <property type="match status" value="2"/>
</dbReference>
<dbReference type="STRING" id="1552.A7L45_05695"/>
<dbReference type="OrthoDB" id="9791973at2"/>
<dbReference type="CDD" id="cd07054">
    <property type="entry name" value="BMC_PduT_repeat2"/>
    <property type="match status" value="1"/>
</dbReference>
<evidence type="ECO:0000313" key="5">
    <source>
        <dbReference type="EMBL" id="APC39595.1"/>
    </source>
</evidence>
<proteinExistence type="inferred from homology"/>
<evidence type="ECO:0000256" key="3">
    <source>
        <dbReference type="PROSITE-ProRule" id="PRU01278"/>
    </source>
</evidence>
<dbReference type="PIRSF" id="PIRSF034834">
    <property type="entry name" value="PduT"/>
    <property type="match status" value="1"/>
</dbReference>
<dbReference type="Gene3D" id="3.30.70.1710">
    <property type="match status" value="2"/>
</dbReference>
<evidence type="ECO:0000313" key="6">
    <source>
        <dbReference type="Proteomes" id="UP000182569"/>
    </source>
</evidence>
<dbReference type="PANTHER" id="PTHR33941">
    <property type="entry name" value="PROPANEDIOL UTILIZATION PROTEIN PDUA"/>
    <property type="match status" value="1"/>
</dbReference>
<comment type="similarity">
    <text evidence="3">Belongs to the bacterial microcompartments protein family.</text>
</comment>
<comment type="subcellular location">
    <subcellularLocation>
        <location evidence="1">Bacterial microcompartment</location>
    </subcellularLocation>
</comment>
<dbReference type="InterPro" id="IPR011238">
    <property type="entry name" value="Micro_shell_prot_PduT"/>
</dbReference>
<dbReference type="PROSITE" id="PS51930">
    <property type="entry name" value="BMC_2"/>
    <property type="match status" value="2"/>
</dbReference>
<name>A0A1J0GE80_9CLOT</name>
<dbReference type="PANTHER" id="PTHR33941:SF11">
    <property type="entry name" value="BACTERIAL MICROCOMPARTMENT SHELL PROTEIN PDUJ"/>
    <property type="match status" value="1"/>
</dbReference>
<reference evidence="6" key="1">
    <citation type="journal article" date="2016" name="Front. Microbiol.">
        <title>Complete Genome Sequence of Clostridium estertheticum DSM 8809, a Microbe Identified in Spoiled Vacuum Packed Beef.</title>
        <authorList>
            <person name="Yu Z."/>
            <person name="Gunn L."/>
            <person name="Brennan E."/>
            <person name="Reid R."/>
            <person name="Wall P.G."/>
            <person name="Gaora O.P."/>
            <person name="Hurley D."/>
            <person name="Bolton D."/>
            <person name="Fanning S."/>
        </authorList>
    </citation>
    <scope>NUCLEOTIDE SEQUENCE [LARGE SCALE GENOMIC DNA]</scope>
    <source>
        <strain evidence="6">DSM 8809</strain>
    </source>
</reference>
<sequence length="182" mass="18832">MIRSIALIELNSIARGIAVADVMLKSAEVRLLFSKPTCPGKFIILVAGEVGAVKAAQKSGVDYGGQYVVDDVLIANVHPDVIGAINCNATIDKVNALGILEFFSIAASIVAADAAAKAAQVKLIEIRLGMGIGGKSYITLTGDVSSVKAAVEVGANAVAQTGMLLNKEIIPSPKKEVFNNLL</sequence>
<dbReference type="InterPro" id="IPR050575">
    <property type="entry name" value="BMC_shell"/>
</dbReference>